<evidence type="ECO:0000313" key="6">
    <source>
        <dbReference type="Proteomes" id="UP000762676"/>
    </source>
</evidence>
<comment type="caution">
    <text evidence="5">The sequence shown here is derived from an EMBL/GenBank/DDBJ whole genome shotgun (WGS) entry which is preliminary data.</text>
</comment>
<dbReference type="AlphaFoldDB" id="A0AAV4EMR8"/>
<dbReference type="PANTHER" id="PTHR11346:SF176">
    <property type="entry name" value="32 KDA BETA-GALACTOSIDE-BINDING LECTIN LEC-3"/>
    <property type="match status" value="1"/>
</dbReference>
<dbReference type="InterPro" id="IPR001079">
    <property type="entry name" value="Galectin_CRD"/>
</dbReference>
<keyword evidence="6" id="KW-1185">Reference proteome</keyword>
<evidence type="ECO:0000313" key="5">
    <source>
        <dbReference type="EMBL" id="GFR62408.1"/>
    </source>
</evidence>
<evidence type="ECO:0000259" key="4">
    <source>
        <dbReference type="PROSITE" id="PS51304"/>
    </source>
</evidence>
<dbReference type="GO" id="GO:0030246">
    <property type="term" value="F:carbohydrate binding"/>
    <property type="evidence" value="ECO:0007669"/>
    <property type="project" value="UniProtKB-UniRule"/>
</dbReference>
<proteinExistence type="predicted"/>
<name>A0AAV4EMR8_9GAST</name>
<dbReference type="SMART" id="SM00908">
    <property type="entry name" value="Gal-bind_lectin"/>
    <property type="match status" value="1"/>
</dbReference>
<reference evidence="5 6" key="1">
    <citation type="journal article" date="2021" name="Elife">
        <title>Chloroplast acquisition without the gene transfer in kleptoplastic sea slugs, Plakobranchus ocellatus.</title>
        <authorList>
            <person name="Maeda T."/>
            <person name="Takahashi S."/>
            <person name="Yoshida T."/>
            <person name="Shimamura S."/>
            <person name="Takaki Y."/>
            <person name="Nagai Y."/>
            <person name="Toyoda A."/>
            <person name="Suzuki Y."/>
            <person name="Arimoto A."/>
            <person name="Ishii H."/>
            <person name="Satoh N."/>
            <person name="Nishiyama T."/>
            <person name="Hasebe M."/>
            <person name="Maruyama T."/>
            <person name="Minagawa J."/>
            <person name="Obokata J."/>
            <person name="Shigenobu S."/>
        </authorList>
    </citation>
    <scope>NUCLEOTIDE SEQUENCE [LARGE SCALE GENOMIC DNA]</scope>
</reference>
<accession>A0AAV4EMR8</accession>
<dbReference type="Proteomes" id="UP000762676">
    <property type="component" value="Unassembled WGS sequence"/>
</dbReference>
<dbReference type="SMART" id="SM00276">
    <property type="entry name" value="GLECT"/>
    <property type="match status" value="1"/>
</dbReference>
<dbReference type="Gene3D" id="2.60.120.200">
    <property type="match status" value="1"/>
</dbReference>
<evidence type="ECO:0000256" key="1">
    <source>
        <dbReference type="ARBA" id="ARBA00022734"/>
    </source>
</evidence>
<feature type="signal peptide" evidence="3">
    <location>
        <begin position="1"/>
        <end position="17"/>
    </location>
</feature>
<dbReference type="InterPro" id="IPR013320">
    <property type="entry name" value="ConA-like_dom_sf"/>
</dbReference>
<organism evidence="5 6">
    <name type="scientific">Elysia marginata</name>
    <dbReference type="NCBI Taxonomy" id="1093978"/>
    <lineage>
        <taxon>Eukaryota</taxon>
        <taxon>Metazoa</taxon>
        <taxon>Spiralia</taxon>
        <taxon>Lophotrochozoa</taxon>
        <taxon>Mollusca</taxon>
        <taxon>Gastropoda</taxon>
        <taxon>Heterobranchia</taxon>
        <taxon>Euthyneura</taxon>
        <taxon>Panpulmonata</taxon>
        <taxon>Sacoglossa</taxon>
        <taxon>Placobranchoidea</taxon>
        <taxon>Plakobranchidae</taxon>
        <taxon>Elysia</taxon>
    </lineage>
</organism>
<dbReference type="PANTHER" id="PTHR11346">
    <property type="entry name" value="GALECTIN"/>
    <property type="match status" value="1"/>
</dbReference>
<dbReference type="InterPro" id="IPR044156">
    <property type="entry name" value="Galectin-like"/>
</dbReference>
<keyword evidence="3" id="KW-0732">Signal</keyword>
<dbReference type="Pfam" id="PF00337">
    <property type="entry name" value="Gal-bind_lectin"/>
    <property type="match status" value="1"/>
</dbReference>
<feature type="domain" description="Galectin" evidence="4">
    <location>
        <begin position="114"/>
        <end position="245"/>
    </location>
</feature>
<dbReference type="SUPFAM" id="SSF49899">
    <property type="entry name" value="Concanavalin A-like lectins/glucanases"/>
    <property type="match status" value="1"/>
</dbReference>
<protein>
    <recommendedName>
        <fullName evidence="2">Galectin</fullName>
    </recommendedName>
</protein>
<feature type="chain" id="PRO_5043595914" description="Galectin" evidence="3">
    <location>
        <begin position="18"/>
        <end position="245"/>
    </location>
</feature>
<evidence type="ECO:0000256" key="2">
    <source>
        <dbReference type="RuleBase" id="RU102079"/>
    </source>
</evidence>
<evidence type="ECO:0000256" key="3">
    <source>
        <dbReference type="SAM" id="SignalP"/>
    </source>
</evidence>
<keyword evidence="1 2" id="KW-0430">Lectin</keyword>
<dbReference type="PROSITE" id="PS51304">
    <property type="entry name" value="GALECTIN"/>
    <property type="match status" value="1"/>
</dbReference>
<gene>
    <name evidence="5" type="ORF">ElyMa_001871100</name>
</gene>
<sequence length="245" mass="27447">MYAFCLLLLTSAPLVSGSCSLSPPTLMRTFPGRVTGRTCEDVSWPNITTAQCVMHCLSRQECTLVSIECEAGPCRCSVCQGVEDIDDANSTSPPTEVYLIGTEMETNWTVPPLHTLLLPSTVVVGQVFRFLLNLPTTSISLKLAIGGQLAFLLEFRVISSKIVRNTLLNNSWGDREEEIPYYDFPADSEVEVIYIVRSQDYKVYVNSVFFFTFQHREPDLTLINRFEIDGIGDFGIMKSLFVSTW</sequence>
<dbReference type="EMBL" id="BMAT01003791">
    <property type="protein sequence ID" value="GFR62408.1"/>
    <property type="molecule type" value="Genomic_DNA"/>
</dbReference>